<proteinExistence type="predicted"/>
<comment type="caution">
    <text evidence="1">The sequence shown here is derived from an EMBL/GenBank/DDBJ whole genome shotgun (WGS) entry which is preliminary data.</text>
</comment>
<protein>
    <submittedName>
        <fullName evidence="1">Uncharacterized protein</fullName>
    </submittedName>
</protein>
<dbReference type="AlphaFoldDB" id="A0ABD0KD58"/>
<evidence type="ECO:0000313" key="1">
    <source>
        <dbReference type="EMBL" id="KAK7485028.1"/>
    </source>
</evidence>
<dbReference type="EMBL" id="JACVVK020000201">
    <property type="protein sequence ID" value="KAK7485028.1"/>
    <property type="molecule type" value="Genomic_DNA"/>
</dbReference>
<gene>
    <name evidence="1" type="ORF">BaRGS_00023806</name>
</gene>
<keyword evidence="2" id="KW-1185">Reference proteome</keyword>
<organism evidence="1 2">
    <name type="scientific">Batillaria attramentaria</name>
    <dbReference type="NCBI Taxonomy" id="370345"/>
    <lineage>
        <taxon>Eukaryota</taxon>
        <taxon>Metazoa</taxon>
        <taxon>Spiralia</taxon>
        <taxon>Lophotrochozoa</taxon>
        <taxon>Mollusca</taxon>
        <taxon>Gastropoda</taxon>
        <taxon>Caenogastropoda</taxon>
        <taxon>Sorbeoconcha</taxon>
        <taxon>Cerithioidea</taxon>
        <taxon>Batillariidae</taxon>
        <taxon>Batillaria</taxon>
    </lineage>
</organism>
<accession>A0ABD0KD58</accession>
<name>A0ABD0KD58_9CAEN</name>
<dbReference type="Proteomes" id="UP001519460">
    <property type="component" value="Unassembled WGS sequence"/>
</dbReference>
<reference evidence="1 2" key="1">
    <citation type="journal article" date="2023" name="Sci. Data">
        <title>Genome assembly of the Korean intertidal mud-creeper Batillaria attramentaria.</title>
        <authorList>
            <person name="Patra A.K."/>
            <person name="Ho P.T."/>
            <person name="Jun S."/>
            <person name="Lee S.J."/>
            <person name="Kim Y."/>
            <person name="Won Y.J."/>
        </authorList>
    </citation>
    <scope>NUCLEOTIDE SEQUENCE [LARGE SCALE GENOMIC DNA]</scope>
    <source>
        <strain evidence="1">Wonlab-2016</strain>
    </source>
</reference>
<sequence length="76" mass="8323">MSTLCDNAFIFSMSLSRRAVQTCSAVPCHKPSGEPPPPKDPIGACLLARWHPLRLLCLGSLRQVFGKQLDGLFIDL</sequence>
<evidence type="ECO:0000313" key="2">
    <source>
        <dbReference type="Proteomes" id="UP001519460"/>
    </source>
</evidence>